<evidence type="ECO:0000313" key="2">
    <source>
        <dbReference type="Proteomes" id="UP000238762"/>
    </source>
</evidence>
<dbReference type="RefSeq" id="WP_106290144.1">
    <property type="nucleotide sequence ID" value="NZ_CAWNTC010000141.1"/>
</dbReference>
<comment type="caution">
    <text evidence="1">The sequence shown here is derived from an EMBL/GenBank/DDBJ whole genome shotgun (WGS) entry which is preliminary data.</text>
</comment>
<accession>A0A2T1BZE5</accession>
<organism evidence="1 2">
    <name type="scientific">Merismopedia glauca CCAP 1448/3</name>
    <dbReference type="NCBI Taxonomy" id="1296344"/>
    <lineage>
        <taxon>Bacteria</taxon>
        <taxon>Bacillati</taxon>
        <taxon>Cyanobacteriota</taxon>
        <taxon>Cyanophyceae</taxon>
        <taxon>Synechococcales</taxon>
        <taxon>Merismopediaceae</taxon>
        <taxon>Merismopedia</taxon>
    </lineage>
</organism>
<dbReference type="EMBL" id="PVWJ01000110">
    <property type="protein sequence ID" value="PSB01396.1"/>
    <property type="molecule type" value="Genomic_DNA"/>
</dbReference>
<dbReference type="Proteomes" id="UP000238762">
    <property type="component" value="Unassembled WGS sequence"/>
</dbReference>
<sequence length="90" mass="10192">MKQQTVFVVEIHDGEPPSYLFGVFPTFTSAIVELTKSENANRLRQNRIAQIHEYRVPSTEPIARIDYEIQDGRLESPITIIFAGIDDSVA</sequence>
<dbReference type="AlphaFoldDB" id="A0A2T1BZE5"/>
<reference evidence="1 2" key="1">
    <citation type="submission" date="2018-02" db="EMBL/GenBank/DDBJ databases">
        <authorList>
            <person name="Cohen D.B."/>
            <person name="Kent A.D."/>
        </authorList>
    </citation>
    <scope>NUCLEOTIDE SEQUENCE [LARGE SCALE GENOMIC DNA]</scope>
    <source>
        <strain evidence="1 2">CCAP 1448/3</strain>
    </source>
</reference>
<protein>
    <submittedName>
        <fullName evidence="1">Uncharacterized protein</fullName>
    </submittedName>
</protein>
<evidence type="ECO:0000313" key="1">
    <source>
        <dbReference type="EMBL" id="PSB01396.1"/>
    </source>
</evidence>
<gene>
    <name evidence="1" type="ORF">C7B64_18580</name>
</gene>
<name>A0A2T1BZE5_9CYAN</name>
<reference evidence="1 2" key="2">
    <citation type="submission" date="2018-03" db="EMBL/GenBank/DDBJ databases">
        <title>The ancient ancestry and fast evolution of plastids.</title>
        <authorList>
            <person name="Moore K.R."/>
            <person name="Magnabosco C."/>
            <person name="Momper L."/>
            <person name="Gold D.A."/>
            <person name="Bosak T."/>
            <person name="Fournier G.P."/>
        </authorList>
    </citation>
    <scope>NUCLEOTIDE SEQUENCE [LARGE SCALE GENOMIC DNA]</scope>
    <source>
        <strain evidence="1 2">CCAP 1448/3</strain>
    </source>
</reference>
<proteinExistence type="predicted"/>
<keyword evidence="2" id="KW-1185">Reference proteome</keyword>